<name>A0A4Y8KVX0_9BACT</name>
<dbReference type="Proteomes" id="UP000297861">
    <property type="component" value="Unassembled WGS sequence"/>
</dbReference>
<dbReference type="STRING" id="1121485.GCA_000426485_02825"/>
<evidence type="ECO:0000313" key="2">
    <source>
        <dbReference type="EMBL" id="TFD93762.1"/>
    </source>
</evidence>
<dbReference type="OrthoDB" id="7675395at2"/>
<comment type="caution">
    <text evidence="2">The sequence shown here is derived from an EMBL/GenBank/DDBJ whole genome shotgun (WGS) entry which is preliminary data.</text>
</comment>
<dbReference type="GO" id="GO:0005524">
    <property type="term" value="F:ATP binding"/>
    <property type="evidence" value="ECO:0007669"/>
    <property type="project" value="UniProtKB-KW"/>
</dbReference>
<dbReference type="RefSeq" id="WP_026626681.1">
    <property type="nucleotide sequence ID" value="NZ_JAWZLG010000062.1"/>
</dbReference>
<keyword evidence="2" id="KW-0067">ATP-binding</keyword>
<dbReference type="InterPro" id="IPR011042">
    <property type="entry name" value="6-blade_b-propeller_TolB-like"/>
</dbReference>
<sequence>MRKTVLLALFILSSTICFSQNFSRVWVSDSLFLKPESALYDSSKKTVYISNINGEYLAKDGNGFISKININGKIESLKWVEGFDNPQGMGLYKDKLYVADINRVVQVNTNTAKIENVFMVDNAKFLNDIAADSNGDMYISDCFGNKIYKISENKIEVWLDSKTLSGPNGLLCTKEDVLVLNMNDKTAYAISKSSKKFIKIFSGIDNLDGIVSDGSNGFFVSGAWQGQIFHIDADGKKKLIIDLGKEKNITADIEYIANKKLLIIPTLYKTVIGYRLIE</sequence>
<dbReference type="Gene3D" id="2.120.10.30">
    <property type="entry name" value="TolB, C-terminal domain"/>
    <property type="match status" value="1"/>
</dbReference>
<evidence type="ECO:0000256" key="1">
    <source>
        <dbReference type="SAM" id="SignalP"/>
    </source>
</evidence>
<keyword evidence="1" id="KW-0732">Signal</keyword>
<protein>
    <submittedName>
        <fullName evidence="2">ATP-binding protein</fullName>
    </submittedName>
</protein>
<organism evidence="2 3">
    <name type="scientific">Dysgonomonas capnocytophagoides</name>
    <dbReference type="NCBI Taxonomy" id="45254"/>
    <lineage>
        <taxon>Bacteria</taxon>
        <taxon>Pseudomonadati</taxon>
        <taxon>Bacteroidota</taxon>
        <taxon>Bacteroidia</taxon>
        <taxon>Bacteroidales</taxon>
        <taxon>Dysgonomonadaceae</taxon>
        <taxon>Dysgonomonas</taxon>
    </lineage>
</organism>
<gene>
    <name evidence="2" type="ORF">E2605_16550</name>
</gene>
<reference evidence="2 3" key="1">
    <citation type="submission" date="2019-03" db="EMBL/GenBank/DDBJ databases">
        <title>San Antonio Military Medical Center submission to MRSN (WRAIR), pending publication.</title>
        <authorList>
            <person name="Blyth D.M."/>
            <person name="Mccarthy S.L."/>
            <person name="Schall S.E."/>
            <person name="Stam J.A."/>
            <person name="Ong A.C."/>
            <person name="Mcgann P.T."/>
        </authorList>
    </citation>
    <scope>NUCLEOTIDE SEQUENCE [LARGE SCALE GENOMIC DNA]</scope>
    <source>
        <strain evidence="2 3">MRSN571793</strain>
    </source>
</reference>
<dbReference type="AlphaFoldDB" id="A0A4Y8KVX0"/>
<proteinExistence type="predicted"/>
<accession>A0A4Y8KVX0</accession>
<keyword evidence="3" id="KW-1185">Reference proteome</keyword>
<dbReference type="EMBL" id="SOML01000012">
    <property type="protein sequence ID" value="TFD93762.1"/>
    <property type="molecule type" value="Genomic_DNA"/>
</dbReference>
<keyword evidence="2" id="KW-0547">Nucleotide-binding</keyword>
<dbReference type="SUPFAM" id="SSF63829">
    <property type="entry name" value="Calcium-dependent phosphotriesterase"/>
    <property type="match status" value="1"/>
</dbReference>
<evidence type="ECO:0000313" key="3">
    <source>
        <dbReference type="Proteomes" id="UP000297861"/>
    </source>
</evidence>
<feature type="chain" id="PRO_5021322005" evidence="1">
    <location>
        <begin position="20"/>
        <end position="278"/>
    </location>
</feature>
<feature type="signal peptide" evidence="1">
    <location>
        <begin position="1"/>
        <end position="19"/>
    </location>
</feature>